<dbReference type="EMBL" id="LGGO01000065">
    <property type="protein sequence ID" value="KUK77115.1"/>
    <property type="molecule type" value="Genomic_DNA"/>
</dbReference>
<evidence type="ECO:0000313" key="2">
    <source>
        <dbReference type="Proteomes" id="UP000053904"/>
    </source>
</evidence>
<comment type="caution">
    <text evidence="1">The sequence shown here is derived from an EMBL/GenBank/DDBJ whole genome shotgun (WGS) entry which is preliminary data.</text>
</comment>
<dbReference type="Proteomes" id="UP000053904">
    <property type="component" value="Unassembled WGS sequence"/>
</dbReference>
<dbReference type="AlphaFoldDB" id="A0A101HIL5"/>
<proteinExistence type="predicted"/>
<organism evidence="1 2">
    <name type="scientific">candidate division WS6 bacterium 34_10</name>
    <dbReference type="NCBI Taxonomy" id="1641389"/>
    <lineage>
        <taxon>Bacteria</taxon>
        <taxon>Candidatus Dojkabacteria</taxon>
    </lineage>
</organism>
<accession>A0A101HIL5</accession>
<name>A0A101HIL5_9BACT</name>
<gene>
    <name evidence="1" type="ORF">XD93_0527</name>
</gene>
<sequence length="58" mass="6838">MKCFGYEYKKKNLEWEGDYVGFGVYNYYCIGITYDYLEAQYNNGKTCFKIGATCRGEK</sequence>
<evidence type="ECO:0000313" key="1">
    <source>
        <dbReference type="EMBL" id="KUK77115.1"/>
    </source>
</evidence>
<protein>
    <submittedName>
        <fullName evidence="1">Uncharacterized protein</fullName>
    </submittedName>
</protein>
<reference evidence="2" key="1">
    <citation type="journal article" date="2015" name="MBio">
        <title>Genome-Resolved Metagenomic Analysis Reveals Roles for Candidate Phyla and Other Microbial Community Members in Biogeochemical Transformations in Oil Reservoirs.</title>
        <authorList>
            <person name="Hu P."/>
            <person name="Tom L."/>
            <person name="Singh A."/>
            <person name="Thomas B.C."/>
            <person name="Baker B.J."/>
            <person name="Piceno Y.M."/>
            <person name="Andersen G.L."/>
            <person name="Banfield J.F."/>
        </authorList>
    </citation>
    <scope>NUCLEOTIDE SEQUENCE [LARGE SCALE GENOMIC DNA]</scope>
</reference>